<feature type="domain" description="Inhibitor I9" evidence="9">
    <location>
        <begin position="46"/>
        <end position="131"/>
    </location>
</feature>
<evidence type="ECO:0000256" key="6">
    <source>
        <dbReference type="RuleBase" id="RU003355"/>
    </source>
</evidence>
<name>A0A6C0RCU9_9BACT</name>
<dbReference type="RefSeq" id="WP_163345643.1">
    <property type="nucleotide sequence ID" value="NZ_CP048409.1"/>
</dbReference>
<evidence type="ECO:0000259" key="8">
    <source>
        <dbReference type="Pfam" id="PF00082"/>
    </source>
</evidence>
<proteinExistence type="inferred from homology"/>
<dbReference type="InterPro" id="IPR010259">
    <property type="entry name" value="S8pro/Inhibitor_I9"/>
</dbReference>
<dbReference type="GO" id="GO:0005615">
    <property type="term" value="C:extracellular space"/>
    <property type="evidence" value="ECO:0007669"/>
    <property type="project" value="TreeGrafter"/>
</dbReference>
<dbReference type="PROSITE" id="PS00137">
    <property type="entry name" value="SUBTILASE_HIS"/>
    <property type="match status" value="1"/>
</dbReference>
<evidence type="ECO:0000256" key="3">
    <source>
        <dbReference type="ARBA" id="ARBA00022801"/>
    </source>
</evidence>
<comment type="similarity">
    <text evidence="1 5 6">Belongs to the peptidase S8 family.</text>
</comment>
<dbReference type="InterPro" id="IPR015500">
    <property type="entry name" value="Peptidase_S8_subtilisin-rel"/>
</dbReference>
<feature type="compositionally biased region" description="Low complexity" evidence="7">
    <location>
        <begin position="149"/>
        <end position="161"/>
    </location>
</feature>
<evidence type="ECO:0000313" key="11">
    <source>
        <dbReference type="Proteomes" id="UP000474630"/>
    </source>
</evidence>
<dbReference type="Gene3D" id="3.40.50.200">
    <property type="entry name" value="Peptidase S8/S53 domain"/>
    <property type="match status" value="1"/>
</dbReference>
<keyword evidence="11" id="KW-1185">Reference proteome</keyword>
<dbReference type="Pfam" id="PF05922">
    <property type="entry name" value="Inhibitor_I9"/>
    <property type="match status" value="1"/>
</dbReference>
<dbReference type="PROSITE" id="PS51892">
    <property type="entry name" value="SUBTILASE"/>
    <property type="match status" value="1"/>
</dbReference>
<dbReference type="InterPro" id="IPR036852">
    <property type="entry name" value="Peptidase_S8/S53_dom_sf"/>
</dbReference>
<evidence type="ECO:0000256" key="1">
    <source>
        <dbReference type="ARBA" id="ARBA00011073"/>
    </source>
</evidence>
<dbReference type="EMBL" id="CP048409">
    <property type="protein sequence ID" value="QIA07722.1"/>
    <property type="molecule type" value="Genomic_DNA"/>
</dbReference>
<evidence type="ECO:0000259" key="9">
    <source>
        <dbReference type="Pfam" id="PF05922"/>
    </source>
</evidence>
<dbReference type="PROSITE" id="PS00138">
    <property type="entry name" value="SUBTILASE_SER"/>
    <property type="match status" value="1"/>
</dbReference>
<dbReference type="InterPro" id="IPR023827">
    <property type="entry name" value="Peptidase_S8_Asp-AS"/>
</dbReference>
<feature type="active site" description="Charge relay system" evidence="5">
    <location>
        <position position="178"/>
    </location>
</feature>
<dbReference type="GO" id="GO:0006508">
    <property type="term" value="P:proteolysis"/>
    <property type="evidence" value="ECO:0007669"/>
    <property type="project" value="UniProtKB-KW"/>
</dbReference>
<keyword evidence="4 5" id="KW-0720">Serine protease</keyword>
<dbReference type="KEGG" id="drc:G0Q07_08280"/>
<dbReference type="SUPFAM" id="SSF52743">
    <property type="entry name" value="Subtilisin-like"/>
    <property type="match status" value="1"/>
</dbReference>
<dbReference type="PANTHER" id="PTHR43806">
    <property type="entry name" value="PEPTIDASE S8"/>
    <property type="match status" value="1"/>
</dbReference>
<accession>A0A6C0RCU9</accession>
<dbReference type="AlphaFoldDB" id="A0A6C0RCU9"/>
<evidence type="ECO:0000256" key="7">
    <source>
        <dbReference type="SAM" id="MobiDB-lite"/>
    </source>
</evidence>
<protein>
    <submittedName>
        <fullName evidence="10">S8 family serine peptidase</fullName>
    </submittedName>
</protein>
<evidence type="ECO:0000256" key="5">
    <source>
        <dbReference type="PROSITE-ProRule" id="PRU01240"/>
    </source>
</evidence>
<feature type="region of interest" description="Disordered" evidence="7">
    <location>
        <begin position="130"/>
        <end position="161"/>
    </location>
</feature>
<organism evidence="10 11">
    <name type="scientific">Draconibacterium halophilum</name>
    <dbReference type="NCBI Taxonomy" id="2706887"/>
    <lineage>
        <taxon>Bacteria</taxon>
        <taxon>Pseudomonadati</taxon>
        <taxon>Bacteroidota</taxon>
        <taxon>Bacteroidia</taxon>
        <taxon>Marinilabiliales</taxon>
        <taxon>Prolixibacteraceae</taxon>
        <taxon>Draconibacterium</taxon>
    </lineage>
</organism>
<evidence type="ECO:0000313" key="10">
    <source>
        <dbReference type="EMBL" id="QIA07722.1"/>
    </source>
</evidence>
<evidence type="ECO:0000256" key="4">
    <source>
        <dbReference type="ARBA" id="ARBA00022825"/>
    </source>
</evidence>
<dbReference type="Pfam" id="PF00082">
    <property type="entry name" value="Peptidase_S8"/>
    <property type="match status" value="1"/>
</dbReference>
<dbReference type="Gene3D" id="3.30.70.80">
    <property type="entry name" value="Peptidase S8 propeptide/proteinase inhibitor I9"/>
    <property type="match status" value="1"/>
</dbReference>
<dbReference type="SUPFAM" id="SSF54897">
    <property type="entry name" value="Protease propeptides/inhibitors"/>
    <property type="match status" value="1"/>
</dbReference>
<feature type="active site" description="Charge relay system" evidence="5">
    <location>
        <position position="212"/>
    </location>
</feature>
<dbReference type="InterPro" id="IPR022398">
    <property type="entry name" value="Peptidase_S8_His-AS"/>
</dbReference>
<dbReference type="InterPro" id="IPR023828">
    <property type="entry name" value="Peptidase_S8_Ser-AS"/>
</dbReference>
<dbReference type="Proteomes" id="UP000474630">
    <property type="component" value="Chromosome"/>
</dbReference>
<evidence type="ECO:0000256" key="2">
    <source>
        <dbReference type="ARBA" id="ARBA00022670"/>
    </source>
</evidence>
<dbReference type="PRINTS" id="PR00723">
    <property type="entry name" value="SUBTILISIN"/>
</dbReference>
<keyword evidence="3 5" id="KW-0378">Hydrolase</keyword>
<dbReference type="PROSITE" id="PS51257">
    <property type="entry name" value="PROKAR_LIPOPROTEIN"/>
    <property type="match status" value="1"/>
</dbReference>
<feature type="compositionally biased region" description="Gly residues" evidence="7">
    <location>
        <begin position="139"/>
        <end position="148"/>
    </location>
</feature>
<dbReference type="PANTHER" id="PTHR43806:SF11">
    <property type="entry name" value="CEREVISIN-RELATED"/>
    <property type="match status" value="1"/>
</dbReference>
<feature type="domain" description="Peptidase S8/S53" evidence="8">
    <location>
        <begin position="176"/>
        <end position="378"/>
    </location>
</feature>
<sequence>MKKMHLKVLALFCAGILIYSCDKTIVTDETGDEAFELKSASSLKNSYIVVLNDAELTEELAKLKGYEKKQNAVKAKSAKILKRAGITDGELGHMYGTALKGFSVKIAPGQLKKLENEPSVAYIEADKVVSLAPPPGKGPNKGDGGDTGGETPTQETPWGITRVGGAAVGTGKVAWVIDSGIDLDHPDLNVNTGLSKDFTNSRKAGADDENGHGTHVAGTIAAIDNNEGVVGVAAGASVVAVRVLDRRGSGTISGVVAGVDYVANNASSGDVANMSLGGGVSTTLDAAVLAASSSCTFVLAAGNESDNANNHSPARVNGTNIYTISACDINDNWAYFSNYGSGVDYCAPGYSILSTWKNGGYNTISGTSMAAPHAAGVLLMGSKNSDGSVNGDPDGNADSIIHL</sequence>
<reference evidence="10 11" key="1">
    <citation type="submission" date="2020-02" db="EMBL/GenBank/DDBJ databases">
        <title>Genome sequencing for Draconibacterium sp. strain M1.</title>
        <authorList>
            <person name="Park S.-J."/>
        </authorList>
    </citation>
    <scope>NUCLEOTIDE SEQUENCE [LARGE SCALE GENOMIC DNA]</scope>
    <source>
        <strain evidence="10 11">M1</strain>
    </source>
</reference>
<dbReference type="InterPro" id="IPR050131">
    <property type="entry name" value="Peptidase_S8_subtilisin-like"/>
</dbReference>
<keyword evidence="2 5" id="KW-0645">Protease</keyword>
<gene>
    <name evidence="10" type="ORF">G0Q07_08280</name>
</gene>
<dbReference type="GO" id="GO:0004252">
    <property type="term" value="F:serine-type endopeptidase activity"/>
    <property type="evidence" value="ECO:0007669"/>
    <property type="project" value="UniProtKB-UniRule"/>
</dbReference>
<feature type="active site" description="Charge relay system" evidence="5">
    <location>
        <position position="368"/>
    </location>
</feature>
<dbReference type="PROSITE" id="PS00136">
    <property type="entry name" value="SUBTILASE_ASP"/>
    <property type="match status" value="1"/>
</dbReference>
<dbReference type="InterPro" id="IPR037045">
    <property type="entry name" value="S8pro/Inhibitor_I9_sf"/>
</dbReference>
<dbReference type="InterPro" id="IPR000209">
    <property type="entry name" value="Peptidase_S8/S53_dom"/>
</dbReference>